<dbReference type="PANTHER" id="PTHR43313">
    <property type="entry name" value="SHORT-CHAIN DEHYDROGENASE/REDUCTASE FAMILY 9C"/>
    <property type="match status" value="1"/>
</dbReference>
<name>A0A3R9FGP3_9PSEU</name>
<feature type="domain" description="Ketoreductase" evidence="3">
    <location>
        <begin position="11"/>
        <end position="183"/>
    </location>
</feature>
<gene>
    <name evidence="4" type="ORF">EIY87_39595</name>
</gene>
<proteinExistence type="inferred from homology"/>
<dbReference type="Proteomes" id="UP000267081">
    <property type="component" value="Unassembled WGS sequence"/>
</dbReference>
<dbReference type="InterPro" id="IPR036291">
    <property type="entry name" value="NAD(P)-bd_dom_sf"/>
</dbReference>
<dbReference type="PRINTS" id="PR00080">
    <property type="entry name" value="SDRFAMILY"/>
</dbReference>
<protein>
    <submittedName>
        <fullName evidence="4">SDR family oxidoreductase</fullName>
    </submittedName>
</protein>
<dbReference type="AlphaFoldDB" id="A0A3R9FGP3"/>
<comment type="similarity">
    <text evidence="1 2">Belongs to the short-chain dehydrogenases/reductases (SDR) family.</text>
</comment>
<accession>A0A3R9FGP3</accession>
<dbReference type="GO" id="GO:0008202">
    <property type="term" value="P:steroid metabolic process"/>
    <property type="evidence" value="ECO:0007669"/>
    <property type="project" value="TreeGrafter"/>
</dbReference>
<dbReference type="InterPro" id="IPR002347">
    <property type="entry name" value="SDR_fam"/>
</dbReference>
<comment type="caution">
    <text evidence="4">The sequence shown here is derived from an EMBL/GenBank/DDBJ whole genome shotgun (WGS) entry which is preliminary data.</text>
</comment>
<dbReference type="CDD" id="cd05374">
    <property type="entry name" value="17beta-HSD-like_SDR_c"/>
    <property type="match status" value="1"/>
</dbReference>
<dbReference type="Gene3D" id="3.40.50.720">
    <property type="entry name" value="NAD(P)-binding Rossmann-like Domain"/>
    <property type="match status" value="1"/>
</dbReference>
<dbReference type="EMBL" id="RSEC01000061">
    <property type="protein sequence ID" value="RSD09627.1"/>
    <property type="molecule type" value="Genomic_DNA"/>
</dbReference>
<evidence type="ECO:0000256" key="1">
    <source>
        <dbReference type="ARBA" id="ARBA00006484"/>
    </source>
</evidence>
<dbReference type="Pfam" id="PF00106">
    <property type="entry name" value="adh_short"/>
    <property type="match status" value="1"/>
</dbReference>
<sequence>MNATNSSTPAELVVVTGASTGIGRASARRLAADGFHVLAGVRTEAAAAEVKAGRVEPVLLDITDEGQVAALADRVGADRRPLRAVVNNAGIAVNAPIEALPLPEWRRQFDVSVFGQVAVIQALLPALLRSGGRVVNIGSTGGKVAMPGFGAYSGAKFAMEAISDSLRREVEPFGVSVAVIVPGAVRTRLTERGGATAARLAEAMTPEQRTRYAGLMTAFRATTESWGTGGLDASVVAAAVSKAIHERKPRTRYAVGRDAAVMTRLTHLVSDRLLDRMVRRTMGL</sequence>
<evidence type="ECO:0000259" key="3">
    <source>
        <dbReference type="SMART" id="SM00822"/>
    </source>
</evidence>
<evidence type="ECO:0000313" key="4">
    <source>
        <dbReference type="EMBL" id="RSD09627.1"/>
    </source>
</evidence>
<dbReference type="PRINTS" id="PR00081">
    <property type="entry name" value="GDHRDH"/>
</dbReference>
<dbReference type="GO" id="GO:0016491">
    <property type="term" value="F:oxidoreductase activity"/>
    <property type="evidence" value="ECO:0007669"/>
    <property type="project" value="TreeGrafter"/>
</dbReference>
<dbReference type="SUPFAM" id="SSF51735">
    <property type="entry name" value="NAD(P)-binding Rossmann-fold domains"/>
    <property type="match status" value="1"/>
</dbReference>
<dbReference type="PANTHER" id="PTHR43313:SF1">
    <property type="entry name" value="3BETA-HYDROXYSTEROID DEHYDROGENASE DHS-16"/>
    <property type="match status" value="1"/>
</dbReference>
<dbReference type="InterPro" id="IPR057326">
    <property type="entry name" value="KR_dom"/>
</dbReference>
<evidence type="ECO:0000313" key="5">
    <source>
        <dbReference type="Proteomes" id="UP000267081"/>
    </source>
</evidence>
<keyword evidence="5" id="KW-1185">Reference proteome</keyword>
<organism evidence="4 5">
    <name type="scientific">Amycolatopsis eburnea</name>
    <dbReference type="NCBI Taxonomy" id="2267691"/>
    <lineage>
        <taxon>Bacteria</taxon>
        <taxon>Bacillati</taxon>
        <taxon>Actinomycetota</taxon>
        <taxon>Actinomycetes</taxon>
        <taxon>Pseudonocardiales</taxon>
        <taxon>Pseudonocardiaceae</taxon>
        <taxon>Amycolatopsis</taxon>
    </lineage>
</organism>
<dbReference type="OrthoDB" id="3178062at2"/>
<reference evidence="4 5" key="1">
    <citation type="submission" date="2018-12" db="EMBL/GenBank/DDBJ databases">
        <title>Amycolatopsis eburnea sp. nov. actinomycete associate with arbuscular mycorrhiza fungal spore.</title>
        <authorList>
            <person name="Lumyong S."/>
            <person name="Chaiya L."/>
        </authorList>
    </citation>
    <scope>NUCLEOTIDE SEQUENCE [LARGE SCALE GENOMIC DNA]</scope>
    <source>
        <strain evidence="4 5">GLM-1</strain>
    </source>
</reference>
<dbReference type="InterPro" id="IPR020904">
    <property type="entry name" value="Sc_DH/Rdtase_CS"/>
</dbReference>
<evidence type="ECO:0000256" key="2">
    <source>
        <dbReference type="RuleBase" id="RU000363"/>
    </source>
</evidence>
<dbReference type="PROSITE" id="PS00061">
    <property type="entry name" value="ADH_SHORT"/>
    <property type="match status" value="1"/>
</dbReference>
<dbReference type="SMART" id="SM00822">
    <property type="entry name" value="PKS_KR"/>
    <property type="match status" value="1"/>
</dbReference>